<evidence type="ECO:0000259" key="3">
    <source>
        <dbReference type="SMART" id="SM00960"/>
    </source>
</evidence>
<protein>
    <recommendedName>
        <fullName evidence="3">Roadblock/LAMTOR2 domain-containing protein</fullName>
    </recommendedName>
</protein>
<feature type="region of interest" description="Disordered" evidence="2">
    <location>
        <begin position="116"/>
        <end position="136"/>
    </location>
</feature>
<name>A0ABP1AR94_9BRYO</name>
<dbReference type="Gene3D" id="3.30.450.30">
    <property type="entry name" value="Dynein light chain 2a, cytoplasmic"/>
    <property type="match status" value="1"/>
</dbReference>
<dbReference type="Proteomes" id="UP001497522">
    <property type="component" value="Chromosome 15"/>
</dbReference>
<evidence type="ECO:0000313" key="4">
    <source>
        <dbReference type="EMBL" id="CAK9864917.1"/>
    </source>
</evidence>
<accession>A0ABP1AR94</accession>
<dbReference type="SUPFAM" id="SSF103196">
    <property type="entry name" value="Roadblock/LC7 domain"/>
    <property type="match status" value="1"/>
</dbReference>
<gene>
    <name evidence="4" type="ORF">CSSPJE1EN2_LOCUS7912</name>
</gene>
<dbReference type="PANTHER" id="PTHR10779">
    <property type="entry name" value="DYNEIN LIGHT CHAIN ROADBLOCK"/>
    <property type="match status" value="1"/>
</dbReference>
<dbReference type="Pfam" id="PF03259">
    <property type="entry name" value="Robl_LC7"/>
    <property type="match status" value="1"/>
</dbReference>
<feature type="domain" description="Roadblock/LAMTOR2" evidence="3">
    <location>
        <begin position="22"/>
        <end position="111"/>
    </location>
</feature>
<proteinExistence type="inferred from homology"/>
<evidence type="ECO:0000256" key="2">
    <source>
        <dbReference type="SAM" id="MobiDB-lite"/>
    </source>
</evidence>
<reference evidence="4" key="1">
    <citation type="submission" date="2024-03" db="EMBL/GenBank/DDBJ databases">
        <authorList>
            <consortium name="ELIXIR-Norway"/>
            <consortium name="Elixir Norway"/>
        </authorList>
    </citation>
    <scope>NUCLEOTIDE SEQUENCE</scope>
</reference>
<dbReference type="SMART" id="SM00960">
    <property type="entry name" value="Robl_LC7"/>
    <property type="match status" value="1"/>
</dbReference>
<keyword evidence="5" id="KW-1185">Reference proteome</keyword>
<evidence type="ECO:0000256" key="1">
    <source>
        <dbReference type="ARBA" id="ARBA00007191"/>
    </source>
</evidence>
<dbReference type="InterPro" id="IPR004942">
    <property type="entry name" value="Roadblock/LAMTOR2_dom"/>
</dbReference>
<dbReference type="EMBL" id="OZ023716">
    <property type="protein sequence ID" value="CAK9864917.1"/>
    <property type="molecule type" value="Genomic_DNA"/>
</dbReference>
<evidence type="ECO:0000313" key="5">
    <source>
        <dbReference type="Proteomes" id="UP001497522"/>
    </source>
</evidence>
<organism evidence="4 5">
    <name type="scientific">Sphagnum jensenii</name>
    <dbReference type="NCBI Taxonomy" id="128206"/>
    <lineage>
        <taxon>Eukaryota</taxon>
        <taxon>Viridiplantae</taxon>
        <taxon>Streptophyta</taxon>
        <taxon>Embryophyta</taxon>
        <taxon>Bryophyta</taxon>
        <taxon>Sphagnophytina</taxon>
        <taxon>Sphagnopsida</taxon>
        <taxon>Sphagnales</taxon>
        <taxon>Sphagnaceae</taxon>
        <taxon>Sphagnum</taxon>
    </lineage>
</organism>
<sequence>MSDEFLKLRASTLGDPFVMTDVEIALKRILSFKDVIGLLLIDADGNILRSTLAEEEEVVKYAQEIPALVIMSRSAVREIDPKNDLKMLRIKSKKHEIMVVVDPQFTLMIIHEYPGHYVEPPPPPPPPKDSDDDYSD</sequence>
<comment type="similarity">
    <text evidence="1">Belongs to the GAMAD family.</text>
</comment>